<feature type="compositionally biased region" description="Basic and acidic residues" evidence="1">
    <location>
        <begin position="95"/>
        <end position="104"/>
    </location>
</feature>
<reference evidence="3" key="1">
    <citation type="submission" date="2024-06" db="EMBL/GenBank/DDBJ databases">
        <title>Multi-omics analyses provide insights into the biosynthesis of the anticancer antibiotic pleurotin in Hohenbuehelia grisea.</title>
        <authorList>
            <person name="Weaver J.A."/>
            <person name="Alberti F."/>
        </authorList>
    </citation>
    <scope>NUCLEOTIDE SEQUENCE [LARGE SCALE GENOMIC DNA]</scope>
    <source>
        <strain evidence="3">T-177</strain>
    </source>
</reference>
<dbReference type="Proteomes" id="UP001556367">
    <property type="component" value="Unassembled WGS sequence"/>
</dbReference>
<name>A0ABR3JFF7_9AGAR</name>
<sequence>MSDTQTSNPGADNAVDWREAANGTDDGNLVEIYNAADWKTQRDILAHASSAAREFLRTKKPIPPPIRRLVREVQRACADVPMTAEIGMHYLTNATDERQRRNEMHPASCS</sequence>
<gene>
    <name evidence="2" type="ORF">HGRIS_005375</name>
</gene>
<evidence type="ECO:0000313" key="2">
    <source>
        <dbReference type="EMBL" id="KAL0954247.1"/>
    </source>
</evidence>
<proteinExistence type="predicted"/>
<feature type="region of interest" description="Disordered" evidence="1">
    <location>
        <begin position="91"/>
        <end position="110"/>
    </location>
</feature>
<keyword evidence="3" id="KW-1185">Reference proteome</keyword>
<feature type="compositionally biased region" description="Polar residues" evidence="1">
    <location>
        <begin position="1"/>
        <end position="10"/>
    </location>
</feature>
<evidence type="ECO:0000256" key="1">
    <source>
        <dbReference type="SAM" id="MobiDB-lite"/>
    </source>
</evidence>
<evidence type="ECO:0000313" key="3">
    <source>
        <dbReference type="Proteomes" id="UP001556367"/>
    </source>
</evidence>
<accession>A0ABR3JFF7</accession>
<protein>
    <submittedName>
        <fullName evidence="2">Uncharacterized protein</fullName>
    </submittedName>
</protein>
<organism evidence="2 3">
    <name type="scientific">Hohenbuehelia grisea</name>
    <dbReference type="NCBI Taxonomy" id="104357"/>
    <lineage>
        <taxon>Eukaryota</taxon>
        <taxon>Fungi</taxon>
        <taxon>Dikarya</taxon>
        <taxon>Basidiomycota</taxon>
        <taxon>Agaricomycotina</taxon>
        <taxon>Agaricomycetes</taxon>
        <taxon>Agaricomycetidae</taxon>
        <taxon>Agaricales</taxon>
        <taxon>Pleurotineae</taxon>
        <taxon>Pleurotaceae</taxon>
        <taxon>Hohenbuehelia</taxon>
    </lineage>
</organism>
<comment type="caution">
    <text evidence="2">The sequence shown here is derived from an EMBL/GenBank/DDBJ whole genome shotgun (WGS) entry which is preliminary data.</text>
</comment>
<dbReference type="EMBL" id="JASNQZ010000008">
    <property type="protein sequence ID" value="KAL0954247.1"/>
    <property type="molecule type" value="Genomic_DNA"/>
</dbReference>
<feature type="region of interest" description="Disordered" evidence="1">
    <location>
        <begin position="1"/>
        <end position="22"/>
    </location>
</feature>